<protein>
    <recommendedName>
        <fullName evidence="5">WD40 repeat protein</fullName>
    </recommendedName>
</protein>
<reference evidence="3" key="1">
    <citation type="journal article" date="2014" name="Int. J. Syst. Evol. Microbiol.">
        <title>Complete genome sequence of Corynebacterium casei LMG S-19264T (=DSM 44701T), isolated from a smear-ripened cheese.</title>
        <authorList>
            <consortium name="US DOE Joint Genome Institute (JGI-PGF)"/>
            <person name="Walter F."/>
            <person name="Albersmeier A."/>
            <person name="Kalinowski J."/>
            <person name="Ruckert C."/>
        </authorList>
    </citation>
    <scope>NUCLEOTIDE SEQUENCE</scope>
    <source>
        <strain evidence="3">CGMCC 1.12997</strain>
    </source>
</reference>
<dbReference type="Proteomes" id="UP000647241">
    <property type="component" value="Unassembled WGS sequence"/>
</dbReference>
<evidence type="ECO:0000256" key="2">
    <source>
        <dbReference type="SAM" id="Phobius"/>
    </source>
</evidence>
<evidence type="ECO:0008006" key="5">
    <source>
        <dbReference type="Google" id="ProtNLM"/>
    </source>
</evidence>
<feature type="transmembrane region" description="Helical" evidence="2">
    <location>
        <begin position="147"/>
        <end position="168"/>
    </location>
</feature>
<evidence type="ECO:0000313" key="3">
    <source>
        <dbReference type="EMBL" id="GGG85733.1"/>
    </source>
</evidence>
<keyword evidence="2" id="KW-0812">Transmembrane</keyword>
<organism evidence="3 4">
    <name type="scientific">Edaphobacter dinghuensis</name>
    <dbReference type="NCBI Taxonomy" id="1560005"/>
    <lineage>
        <taxon>Bacteria</taxon>
        <taxon>Pseudomonadati</taxon>
        <taxon>Acidobacteriota</taxon>
        <taxon>Terriglobia</taxon>
        <taxon>Terriglobales</taxon>
        <taxon>Acidobacteriaceae</taxon>
        <taxon>Edaphobacter</taxon>
    </lineage>
</organism>
<evidence type="ECO:0000313" key="4">
    <source>
        <dbReference type="Proteomes" id="UP000647241"/>
    </source>
</evidence>
<dbReference type="InterPro" id="IPR011659">
    <property type="entry name" value="WD40"/>
</dbReference>
<reference evidence="3" key="2">
    <citation type="submission" date="2020-09" db="EMBL/GenBank/DDBJ databases">
        <authorList>
            <person name="Sun Q."/>
            <person name="Zhou Y."/>
        </authorList>
    </citation>
    <scope>NUCLEOTIDE SEQUENCE</scope>
    <source>
        <strain evidence="3">CGMCC 1.12997</strain>
    </source>
</reference>
<dbReference type="SUPFAM" id="SSF82171">
    <property type="entry name" value="DPP6 N-terminal domain-like"/>
    <property type="match status" value="3"/>
</dbReference>
<comment type="similarity">
    <text evidence="1">Belongs to the TolB family.</text>
</comment>
<dbReference type="EMBL" id="BMGT01000003">
    <property type="protein sequence ID" value="GGG85733.1"/>
    <property type="molecule type" value="Genomic_DNA"/>
</dbReference>
<dbReference type="InterPro" id="IPR011042">
    <property type="entry name" value="6-blade_b-propeller_TolB-like"/>
</dbReference>
<comment type="caution">
    <text evidence="3">The sequence shown here is derived from an EMBL/GenBank/DDBJ whole genome shotgun (WGS) entry which is preliminary data.</text>
</comment>
<dbReference type="Gene3D" id="2.120.10.30">
    <property type="entry name" value="TolB, C-terminal domain"/>
    <property type="match status" value="3"/>
</dbReference>
<keyword evidence="2" id="KW-1133">Transmembrane helix</keyword>
<proteinExistence type="inferred from homology"/>
<keyword evidence="4" id="KW-1185">Reference proteome</keyword>
<dbReference type="PANTHER" id="PTHR36842:SF1">
    <property type="entry name" value="PROTEIN TOLB"/>
    <property type="match status" value="1"/>
</dbReference>
<keyword evidence="2" id="KW-0472">Membrane</keyword>
<dbReference type="AlphaFoldDB" id="A0A917HNS1"/>
<accession>A0A917HNS1</accession>
<name>A0A917HNS1_9BACT</name>
<evidence type="ECO:0000256" key="1">
    <source>
        <dbReference type="ARBA" id="ARBA00009820"/>
    </source>
</evidence>
<dbReference type="PANTHER" id="PTHR36842">
    <property type="entry name" value="PROTEIN TOLB HOMOLOG"/>
    <property type="match status" value="1"/>
</dbReference>
<gene>
    <name evidence="3" type="ORF">GCM10011585_32060</name>
</gene>
<dbReference type="Pfam" id="PF07676">
    <property type="entry name" value="PD40"/>
    <property type="match status" value="6"/>
</dbReference>
<sequence>MQRILESSIFVSAARSRQFLEFCVGRAMRGETSDLKETTIAIEVFLRAADYDPKVDPIVRVHARRVREKLDQYYRTTGVNDPIRINLPKGGYVPQILRTLPIRRTEFADWGEQLPDERLASLYDCRASSMHHLATSARVAEPALRKLKLMTGVIFAALVGFAIVWIWWGQRHVAAASFNALSPVDLFAGNTTDSSWSPDGKWLAAAMIPRGEDTSHIYIQNVRNETPPVRLTEGSLSETRPVWSPDNHEIAFVRRIDISHFEIVRFNLATRALSVVGRFVSYWPILEDHPALDWSPDGRSLLTTEQPIAGNPMRIVLVSIATGERTFVTSPPVNSSGDIDAKFSPDGRWIAFRRGGLGDLYVVSVEGEQVKPATRLTFDTKGVRGIAWIDHGRSILYGTQRSETEPYGLWKIAKDGGMPQPVTPADFDAINPAVSPSGALVFEHRQLVTELMEQPIATGGDAHLLLTSDKSDSSPAYSPDGKSIAFVSTRTGWGELWLYRTGSSAPVQLTHFRGEGLVFIPSWAPDGGSLAFSFRKDGATNIMVYNLASGSMRTLTETRHRDFNPVYSADGRYLFYSSNDDGTSRIWRMHADGTGRAEPLFVEAVSSFLPSSDGRWLYFIEQDAQLSLWRRSLIDGSTEQIFHVAGRATFVDNLAIAGNRVYLAVSQSDLSVSDLFEIDSTAKHAHVVAHLRDLPPLSESGIAGFSISPDGRTLIVDHTRHYATELYEVKQGLTMPGEQYGD</sequence>